<dbReference type="Proteomes" id="UP000291483">
    <property type="component" value="Unassembled WGS sequence"/>
</dbReference>
<keyword evidence="3 7" id="KW-0808">Transferase</keyword>
<keyword evidence="2 7" id="KW-0489">Methyltransferase</keyword>
<dbReference type="GO" id="GO:0032259">
    <property type="term" value="P:methylation"/>
    <property type="evidence" value="ECO:0007669"/>
    <property type="project" value="UniProtKB-KW"/>
</dbReference>
<dbReference type="InterPro" id="IPR007848">
    <property type="entry name" value="Small_mtfrase_dom"/>
</dbReference>
<evidence type="ECO:0000313" key="8">
    <source>
        <dbReference type="Proteomes" id="UP000291483"/>
    </source>
</evidence>
<dbReference type="AlphaFoldDB" id="A0A4Q8ALA0"/>
<evidence type="ECO:0000256" key="2">
    <source>
        <dbReference type="ARBA" id="ARBA00022603"/>
    </source>
</evidence>
<dbReference type="NCBIfam" id="TIGR00536">
    <property type="entry name" value="hemK_fam"/>
    <property type="match status" value="1"/>
</dbReference>
<name>A0A4Q8ALA0_9MICO</name>
<evidence type="ECO:0000256" key="3">
    <source>
        <dbReference type="ARBA" id="ARBA00022679"/>
    </source>
</evidence>
<comment type="caution">
    <text evidence="7">The sequence shown here is derived from an EMBL/GenBank/DDBJ whole genome shotgun (WGS) entry which is preliminary data.</text>
</comment>
<proteinExistence type="predicted"/>
<evidence type="ECO:0000256" key="5">
    <source>
        <dbReference type="ARBA" id="ARBA00048391"/>
    </source>
</evidence>
<dbReference type="RefSeq" id="WP_341273528.1">
    <property type="nucleotide sequence ID" value="NZ_SHLC01000001.1"/>
</dbReference>
<organism evidence="7 8">
    <name type="scientific">Microterricola gilva</name>
    <dbReference type="NCBI Taxonomy" id="393267"/>
    <lineage>
        <taxon>Bacteria</taxon>
        <taxon>Bacillati</taxon>
        <taxon>Actinomycetota</taxon>
        <taxon>Actinomycetes</taxon>
        <taxon>Micrococcales</taxon>
        <taxon>Microbacteriaceae</taxon>
        <taxon>Microterricola</taxon>
    </lineage>
</organism>
<feature type="domain" description="Methyltransferase small" evidence="6">
    <location>
        <begin position="58"/>
        <end position="162"/>
    </location>
</feature>
<evidence type="ECO:0000259" key="6">
    <source>
        <dbReference type="Pfam" id="PF05175"/>
    </source>
</evidence>
<dbReference type="InterPro" id="IPR022446">
    <property type="entry name" value="MeTrfrase_put"/>
</dbReference>
<reference evidence="7 8" key="1">
    <citation type="submission" date="2019-02" db="EMBL/GenBank/DDBJ databases">
        <title>Sequencing the genomes of 1000 actinobacteria strains.</title>
        <authorList>
            <person name="Klenk H.-P."/>
        </authorList>
    </citation>
    <scope>NUCLEOTIDE SEQUENCE [LARGE SCALE GENOMIC DNA]</scope>
    <source>
        <strain evidence="7 8">DSM 18319</strain>
    </source>
</reference>
<dbReference type="InterPro" id="IPR029063">
    <property type="entry name" value="SAM-dependent_MTases_sf"/>
</dbReference>
<dbReference type="Pfam" id="PF05175">
    <property type="entry name" value="MTS"/>
    <property type="match status" value="1"/>
</dbReference>
<sequence length="247" mass="25635">MHALRASGSVFAEDEAALLLEASAGDAAHLRQLLDRRLAGLPLEQVLGWAEFAGLRVAVAPGVFVPRRRTEFLAELAIDACSADAVVVDLCCGSGAISAAVLASVPTARLWASDVTAESVRCARHNLGDRATVVRGDLFAALPSALRGQIDVLAVNAPYVPSASIALMPPEARVHEPRSALDGGPDGLDVHRRVAADAGGWLRPGGTLFIEASAEQAPASAALFEAVGFATRVERDDSRDATVVVAC</sequence>
<evidence type="ECO:0000256" key="1">
    <source>
        <dbReference type="ARBA" id="ARBA00012771"/>
    </source>
</evidence>
<dbReference type="CDD" id="cd02440">
    <property type="entry name" value="AdoMet_MTases"/>
    <property type="match status" value="1"/>
</dbReference>
<dbReference type="PANTHER" id="PTHR18895:SF74">
    <property type="entry name" value="MTRF1L RELEASE FACTOR GLUTAMINE METHYLTRANSFERASE"/>
    <property type="match status" value="1"/>
</dbReference>
<keyword evidence="4" id="KW-0949">S-adenosyl-L-methionine</keyword>
<dbReference type="InterPro" id="IPR004556">
    <property type="entry name" value="HemK-like"/>
</dbReference>
<dbReference type="EMBL" id="SHLC01000001">
    <property type="protein sequence ID" value="RZU65330.1"/>
    <property type="molecule type" value="Genomic_DNA"/>
</dbReference>
<accession>A0A4Q8ALA0</accession>
<dbReference type="InterPro" id="IPR050320">
    <property type="entry name" value="N5-glutamine_MTase"/>
</dbReference>
<keyword evidence="8" id="KW-1185">Reference proteome</keyword>
<dbReference type="EC" id="2.1.1.297" evidence="1"/>
<evidence type="ECO:0000256" key="4">
    <source>
        <dbReference type="ARBA" id="ARBA00022691"/>
    </source>
</evidence>
<comment type="catalytic activity">
    <reaction evidence="5">
        <text>L-glutaminyl-[peptide chain release factor] + S-adenosyl-L-methionine = N(5)-methyl-L-glutaminyl-[peptide chain release factor] + S-adenosyl-L-homocysteine + H(+)</text>
        <dbReference type="Rhea" id="RHEA:42896"/>
        <dbReference type="Rhea" id="RHEA-COMP:10271"/>
        <dbReference type="Rhea" id="RHEA-COMP:10272"/>
        <dbReference type="ChEBI" id="CHEBI:15378"/>
        <dbReference type="ChEBI" id="CHEBI:30011"/>
        <dbReference type="ChEBI" id="CHEBI:57856"/>
        <dbReference type="ChEBI" id="CHEBI:59789"/>
        <dbReference type="ChEBI" id="CHEBI:61891"/>
        <dbReference type="EC" id="2.1.1.297"/>
    </reaction>
</comment>
<gene>
    <name evidence="7" type="ORF">EV379_1661</name>
</gene>
<evidence type="ECO:0000313" key="7">
    <source>
        <dbReference type="EMBL" id="RZU65330.1"/>
    </source>
</evidence>
<dbReference type="SUPFAM" id="SSF53335">
    <property type="entry name" value="S-adenosyl-L-methionine-dependent methyltransferases"/>
    <property type="match status" value="1"/>
</dbReference>
<dbReference type="PANTHER" id="PTHR18895">
    <property type="entry name" value="HEMK METHYLTRANSFERASE"/>
    <property type="match status" value="1"/>
</dbReference>
<protein>
    <recommendedName>
        <fullName evidence="1">peptide chain release factor N(5)-glutamine methyltransferase</fullName>
        <ecNumber evidence="1">2.1.1.297</ecNumber>
    </recommendedName>
</protein>
<dbReference type="GO" id="GO:0102559">
    <property type="term" value="F:peptide chain release factor N(5)-glutamine methyltransferase activity"/>
    <property type="evidence" value="ECO:0007669"/>
    <property type="project" value="UniProtKB-EC"/>
</dbReference>
<dbReference type="Gene3D" id="1.10.8.10">
    <property type="entry name" value="DNA helicase RuvA subunit, C-terminal domain"/>
    <property type="match status" value="1"/>
</dbReference>
<dbReference type="Gene3D" id="3.40.50.150">
    <property type="entry name" value="Vaccinia Virus protein VP39"/>
    <property type="match status" value="1"/>
</dbReference>
<dbReference type="NCBIfam" id="TIGR03704">
    <property type="entry name" value="PrmC_rel_meth"/>
    <property type="match status" value="1"/>
</dbReference>